<evidence type="ECO:0000313" key="2">
    <source>
        <dbReference type="Proteomes" id="UP001232445"/>
    </source>
</evidence>
<dbReference type="RefSeq" id="WP_307336509.1">
    <property type="nucleotide sequence ID" value="NZ_JAUSUQ010000003.1"/>
</dbReference>
<dbReference type="EC" id="3.1.3.73" evidence="1"/>
<dbReference type="Pfam" id="PF00300">
    <property type="entry name" value="His_Phos_1"/>
    <property type="match status" value="1"/>
</dbReference>
<protein>
    <submittedName>
        <fullName evidence="1">Alpha-ribazole phosphatase</fullName>
        <ecNumber evidence="1">3.1.3.73</ecNumber>
    </submittedName>
</protein>
<proteinExistence type="predicted"/>
<dbReference type="CDD" id="cd07067">
    <property type="entry name" value="HP_PGM_like"/>
    <property type="match status" value="1"/>
</dbReference>
<keyword evidence="2" id="KW-1185">Reference proteome</keyword>
<sequence>MGTIQSVHLYLVRHGLTEWNREGRYYGHTDVPCLPEEWHLFDGLRSQLAALSFSRVYCSDLTRCRQTLHDLNPELAKIASYDHRLREYHFGVWEGRTHQELEHDPLYQAWLRNLETTAPPGGESMGQFRQRVSEWLREVLRPENLPARILTMTHGGVIRYLLYTWGVRASMWQSPINMGQAYVLELTRTERGWACTASWEVPSQGSALLSGHKQQVNS</sequence>
<evidence type="ECO:0000313" key="1">
    <source>
        <dbReference type="EMBL" id="MDQ0338336.1"/>
    </source>
</evidence>
<dbReference type="EMBL" id="JAUSUQ010000003">
    <property type="protein sequence ID" value="MDQ0338336.1"/>
    <property type="molecule type" value="Genomic_DNA"/>
</dbReference>
<dbReference type="PANTHER" id="PTHR48100:SF1">
    <property type="entry name" value="HISTIDINE PHOSPHATASE FAMILY PROTEIN-RELATED"/>
    <property type="match status" value="1"/>
</dbReference>
<dbReference type="SMART" id="SM00855">
    <property type="entry name" value="PGAM"/>
    <property type="match status" value="1"/>
</dbReference>
<dbReference type="PANTHER" id="PTHR48100">
    <property type="entry name" value="BROAD-SPECIFICITY PHOSPHATASE YOR283W-RELATED"/>
    <property type="match status" value="1"/>
</dbReference>
<dbReference type="Gene3D" id="3.40.50.1240">
    <property type="entry name" value="Phosphoglycerate mutase-like"/>
    <property type="match status" value="1"/>
</dbReference>
<name>A0ABU0CPL0_9BACI</name>
<comment type="caution">
    <text evidence="1">The sequence shown here is derived from an EMBL/GenBank/DDBJ whole genome shotgun (WGS) entry which is preliminary data.</text>
</comment>
<dbReference type="InterPro" id="IPR050275">
    <property type="entry name" value="PGM_Phosphatase"/>
</dbReference>
<dbReference type="Proteomes" id="UP001232445">
    <property type="component" value="Unassembled WGS sequence"/>
</dbReference>
<keyword evidence="1" id="KW-0378">Hydrolase</keyword>
<dbReference type="InterPro" id="IPR013078">
    <property type="entry name" value="His_Pase_superF_clade-1"/>
</dbReference>
<dbReference type="InterPro" id="IPR029033">
    <property type="entry name" value="His_PPase_superfam"/>
</dbReference>
<gene>
    <name evidence="1" type="ORF">J2S00_001120</name>
</gene>
<dbReference type="SUPFAM" id="SSF53254">
    <property type="entry name" value="Phosphoglycerate mutase-like"/>
    <property type="match status" value="1"/>
</dbReference>
<dbReference type="GO" id="GO:0043755">
    <property type="term" value="F:alpha-ribazole phosphatase activity"/>
    <property type="evidence" value="ECO:0007669"/>
    <property type="project" value="UniProtKB-EC"/>
</dbReference>
<reference evidence="1 2" key="1">
    <citation type="submission" date="2023-07" db="EMBL/GenBank/DDBJ databases">
        <title>Genomic Encyclopedia of Type Strains, Phase IV (KMG-IV): sequencing the most valuable type-strain genomes for metagenomic binning, comparative biology and taxonomic classification.</title>
        <authorList>
            <person name="Goeker M."/>
        </authorList>
    </citation>
    <scope>NUCLEOTIDE SEQUENCE [LARGE SCALE GENOMIC DNA]</scope>
    <source>
        <strain evidence="1 2">DSM 17740</strain>
    </source>
</reference>
<organism evidence="1 2">
    <name type="scientific">Caldalkalibacillus uzonensis</name>
    <dbReference type="NCBI Taxonomy" id="353224"/>
    <lineage>
        <taxon>Bacteria</taxon>
        <taxon>Bacillati</taxon>
        <taxon>Bacillota</taxon>
        <taxon>Bacilli</taxon>
        <taxon>Bacillales</taxon>
        <taxon>Bacillaceae</taxon>
        <taxon>Caldalkalibacillus</taxon>
    </lineage>
</organism>
<accession>A0ABU0CPL0</accession>